<gene>
    <name evidence="3" type="ORF">K435DRAFT_761376</name>
</gene>
<keyword evidence="2" id="KW-0812">Transmembrane</keyword>
<feature type="transmembrane region" description="Helical" evidence="2">
    <location>
        <begin position="239"/>
        <end position="257"/>
    </location>
</feature>
<reference evidence="3 4" key="1">
    <citation type="journal article" date="2019" name="Nat. Ecol. Evol.">
        <title>Megaphylogeny resolves global patterns of mushroom evolution.</title>
        <authorList>
            <person name="Varga T."/>
            <person name="Krizsan K."/>
            <person name="Foldi C."/>
            <person name="Dima B."/>
            <person name="Sanchez-Garcia M."/>
            <person name="Sanchez-Ramirez S."/>
            <person name="Szollosi G.J."/>
            <person name="Szarkandi J.G."/>
            <person name="Papp V."/>
            <person name="Albert L."/>
            <person name="Andreopoulos W."/>
            <person name="Angelini C."/>
            <person name="Antonin V."/>
            <person name="Barry K.W."/>
            <person name="Bougher N.L."/>
            <person name="Buchanan P."/>
            <person name="Buyck B."/>
            <person name="Bense V."/>
            <person name="Catcheside P."/>
            <person name="Chovatia M."/>
            <person name="Cooper J."/>
            <person name="Damon W."/>
            <person name="Desjardin D."/>
            <person name="Finy P."/>
            <person name="Geml J."/>
            <person name="Haridas S."/>
            <person name="Hughes K."/>
            <person name="Justo A."/>
            <person name="Karasinski D."/>
            <person name="Kautmanova I."/>
            <person name="Kiss B."/>
            <person name="Kocsube S."/>
            <person name="Kotiranta H."/>
            <person name="LaButti K.M."/>
            <person name="Lechner B.E."/>
            <person name="Liimatainen K."/>
            <person name="Lipzen A."/>
            <person name="Lukacs Z."/>
            <person name="Mihaltcheva S."/>
            <person name="Morgado L.N."/>
            <person name="Niskanen T."/>
            <person name="Noordeloos M.E."/>
            <person name="Ohm R.A."/>
            <person name="Ortiz-Santana B."/>
            <person name="Ovrebo C."/>
            <person name="Racz N."/>
            <person name="Riley R."/>
            <person name="Savchenko A."/>
            <person name="Shiryaev A."/>
            <person name="Soop K."/>
            <person name="Spirin V."/>
            <person name="Szebenyi C."/>
            <person name="Tomsovsky M."/>
            <person name="Tulloss R.E."/>
            <person name="Uehling J."/>
            <person name="Grigoriev I.V."/>
            <person name="Vagvolgyi C."/>
            <person name="Papp T."/>
            <person name="Martin F.M."/>
            <person name="Miettinen O."/>
            <person name="Hibbett D.S."/>
            <person name="Nagy L.G."/>
        </authorList>
    </citation>
    <scope>NUCLEOTIDE SEQUENCE [LARGE SCALE GENOMIC DNA]</scope>
    <source>
        <strain evidence="3 4">CBS 962.96</strain>
    </source>
</reference>
<keyword evidence="2" id="KW-1133">Transmembrane helix</keyword>
<dbReference type="EMBL" id="ML179382">
    <property type="protein sequence ID" value="THU89082.1"/>
    <property type="molecule type" value="Genomic_DNA"/>
</dbReference>
<name>A0A4S8LIW3_DENBC</name>
<feature type="region of interest" description="Disordered" evidence="1">
    <location>
        <begin position="333"/>
        <end position="358"/>
    </location>
</feature>
<protein>
    <recommendedName>
        <fullName evidence="5">G-protein coupled receptors family 1 profile domain-containing protein</fullName>
    </recommendedName>
</protein>
<evidence type="ECO:0000313" key="4">
    <source>
        <dbReference type="Proteomes" id="UP000297245"/>
    </source>
</evidence>
<feature type="transmembrane region" description="Helical" evidence="2">
    <location>
        <begin position="102"/>
        <end position="121"/>
    </location>
</feature>
<evidence type="ECO:0000256" key="1">
    <source>
        <dbReference type="SAM" id="MobiDB-lite"/>
    </source>
</evidence>
<feature type="transmembrane region" description="Helical" evidence="2">
    <location>
        <begin position="128"/>
        <end position="149"/>
    </location>
</feature>
<dbReference type="AlphaFoldDB" id="A0A4S8LIW3"/>
<dbReference type="Proteomes" id="UP000297245">
    <property type="component" value="Unassembled WGS sequence"/>
</dbReference>
<organism evidence="3 4">
    <name type="scientific">Dendrothele bispora (strain CBS 962.96)</name>
    <dbReference type="NCBI Taxonomy" id="1314807"/>
    <lineage>
        <taxon>Eukaryota</taxon>
        <taxon>Fungi</taxon>
        <taxon>Dikarya</taxon>
        <taxon>Basidiomycota</taxon>
        <taxon>Agaricomycotina</taxon>
        <taxon>Agaricomycetes</taxon>
        <taxon>Agaricomycetidae</taxon>
        <taxon>Agaricales</taxon>
        <taxon>Agaricales incertae sedis</taxon>
        <taxon>Dendrothele</taxon>
    </lineage>
</organism>
<feature type="transmembrane region" description="Helical" evidence="2">
    <location>
        <begin position="263"/>
        <end position="284"/>
    </location>
</feature>
<accession>A0A4S8LIW3</accession>
<evidence type="ECO:0000256" key="2">
    <source>
        <dbReference type="SAM" id="Phobius"/>
    </source>
</evidence>
<feature type="transmembrane region" description="Helical" evidence="2">
    <location>
        <begin position="66"/>
        <end position="90"/>
    </location>
</feature>
<keyword evidence="2" id="KW-0472">Membrane</keyword>
<dbReference type="OrthoDB" id="3038990at2759"/>
<evidence type="ECO:0008006" key="5">
    <source>
        <dbReference type="Google" id="ProtNLM"/>
    </source>
</evidence>
<feature type="transmembrane region" description="Helical" evidence="2">
    <location>
        <begin position="169"/>
        <end position="192"/>
    </location>
</feature>
<keyword evidence="4" id="KW-1185">Reference proteome</keyword>
<feature type="transmembrane region" description="Helical" evidence="2">
    <location>
        <begin position="23"/>
        <end position="46"/>
    </location>
</feature>
<sequence>MTSINDTAIPNPFTPLAFIPPDIAVTAQLGTYLIVGSLGMFLWDVLIHLPLDWKLVFEHKVRIPTIAYFISRISSFAYLLVQAIFVTAPLPDCQRAVLAQEASYFVSTSATSFLFFLRVRAIYNRNPIVGWIFFVLWVLNVGCSSLAVLLVDGVHLGPTQHCVYGNPRIVFAFIAAVSVLIYDTSVFIAISIKLYDNSHIRVAGDRSDSNKTRISSAKEFVSGSRLPRFSRAVLKDGQAYYFVVFLTTIVIVALLFIPSPSSAFHLMMITPHIAIVNSMSCYVYRNVRFGIIREVSVVSSILASRSTAPTSPRNDLNLLPLHRARNQSFTTMTTPDSPVIDVRKHDHTEGYPQVGYPR</sequence>
<proteinExistence type="predicted"/>
<evidence type="ECO:0000313" key="3">
    <source>
        <dbReference type="EMBL" id="THU89082.1"/>
    </source>
</evidence>